<dbReference type="EMBL" id="CAJVPS010043720">
    <property type="protein sequence ID" value="CAG8756284.1"/>
    <property type="molecule type" value="Genomic_DNA"/>
</dbReference>
<name>A0A9N9IZ59_9GLOM</name>
<dbReference type="Proteomes" id="UP000789508">
    <property type="component" value="Unassembled WGS sequence"/>
</dbReference>
<reference evidence="1" key="1">
    <citation type="submission" date="2021-06" db="EMBL/GenBank/DDBJ databases">
        <authorList>
            <person name="Kallberg Y."/>
            <person name="Tangrot J."/>
            <person name="Rosling A."/>
        </authorList>
    </citation>
    <scope>NUCLEOTIDE SEQUENCE</scope>
    <source>
        <strain evidence="1">FL130A</strain>
    </source>
</reference>
<comment type="caution">
    <text evidence="1">The sequence shown here is derived from an EMBL/GenBank/DDBJ whole genome shotgun (WGS) entry which is preliminary data.</text>
</comment>
<dbReference type="AlphaFoldDB" id="A0A9N9IZ59"/>
<organism evidence="1 2">
    <name type="scientific">Ambispora leptoticha</name>
    <dbReference type="NCBI Taxonomy" id="144679"/>
    <lineage>
        <taxon>Eukaryota</taxon>
        <taxon>Fungi</taxon>
        <taxon>Fungi incertae sedis</taxon>
        <taxon>Mucoromycota</taxon>
        <taxon>Glomeromycotina</taxon>
        <taxon>Glomeromycetes</taxon>
        <taxon>Archaeosporales</taxon>
        <taxon>Ambisporaceae</taxon>
        <taxon>Ambispora</taxon>
    </lineage>
</organism>
<feature type="non-terminal residue" evidence="1">
    <location>
        <position position="1"/>
    </location>
</feature>
<keyword evidence="2" id="KW-1185">Reference proteome</keyword>
<evidence type="ECO:0000313" key="2">
    <source>
        <dbReference type="Proteomes" id="UP000789508"/>
    </source>
</evidence>
<gene>
    <name evidence="1" type="ORF">ALEPTO_LOCUS13496</name>
</gene>
<evidence type="ECO:0000313" key="1">
    <source>
        <dbReference type="EMBL" id="CAG8756284.1"/>
    </source>
</evidence>
<sequence length="48" mass="5479">VLLSDDHRAEGVSYTFLNKEVLTLRLQPSALILVIIQWDLSIPNIVFQ</sequence>
<feature type="non-terminal residue" evidence="1">
    <location>
        <position position="48"/>
    </location>
</feature>
<accession>A0A9N9IZ59</accession>
<protein>
    <submittedName>
        <fullName evidence="1">6449_t:CDS:1</fullName>
    </submittedName>
</protein>
<proteinExistence type="predicted"/>